<name>A0AAQ1GFL4_9BURK</name>
<keyword evidence="2" id="KW-0472">Membrane</keyword>
<proteinExistence type="predicted"/>
<organism evidence="3 4">
    <name type="scientific">Paraburkholderia tropica</name>
    <dbReference type="NCBI Taxonomy" id="92647"/>
    <lineage>
        <taxon>Bacteria</taxon>
        <taxon>Pseudomonadati</taxon>
        <taxon>Pseudomonadota</taxon>
        <taxon>Betaproteobacteria</taxon>
        <taxon>Burkholderiales</taxon>
        <taxon>Burkholderiaceae</taxon>
        <taxon>Paraburkholderia</taxon>
    </lineage>
</organism>
<comment type="caution">
    <text evidence="3">The sequence shown here is derived from an EMBL/GenBank/DDBJ whole genome shotgun (WGS) entry which is preliminary data.</text>
</comment>
<feature type="transmembrane region" description="Helical" evidence="2">
    <location>
        <begin position="6"/>
        <end position="23"/>
    </location>
</feature>
<sequence length="100" mass="11023">MDIFFGYFVWGLILAAPLWWLAWRLRLGRFVPDWAKPARQRPLELPPQLGALVIRGKRRKEVAMRRPSAVPASAASSTKSVTPAVSTSSGPSAPLAEPRS</sequence>
<gene>
    <name evidence="3" type="ORF">SAMN05216550_106314</name>
</gene>
<evidence type="ECO:0008006" key="5">
    <source>
        <dbReference type="Google" id="ProtNLM"/>
    </source>
</evidence>
<dbReference type="AlphaFoldDB" id="A0AAQ1GFL4"/>
<dbReference type="Proteomes" id="UP000183529">
    <property type="component" value="Unassembled WGS sequence"/>
</dbReference>
<evidence type="ECO:0000256" key="1">
    <source>
        <dbReference type="SAM" id="MobiDB-lite"/>
    </source>
</evidence>
<feature type="compositionally biased region" description="Low complexity" evidence="1">
    <location>
        <begin position="67"/>
        <end position="89"/>
    </location>
</feature>
<evidence type="ECO:0000313" key="4">
    <source>
        <dbReference type="Proteomes" id="UP000183529"/>
    </source>
</evidence>
<protein>
    <recommendedName>
        <fullName evidence="5">Cellulose biosynthesis protein BcsF</fullName>
    </recommendedName>
</protein>
<evidence type="ECO:0000313" key="3">
    <source>
        <dbReference type="EMBL" id="SEJ62324.1"/>
    </source>
</evidence>
<accession>A0AAQ1GFL4</accession>
<reference evidence="3 4" key="1">
    <citation type="submission" date="2016-10" db="EMBL/GenBank/DDBJ databases">
        <authorList>
            <person name="Varghese N."/>
            <person name="Submissions S."/>
        </authorList>
    </citation>
    <scope>NUCLEOTIDE SEQUENCE [LARGE SCALE GENOMIC DNA]</scope>
    <source>
        <strain evidence="3 4">LMG 22274</strain>
    </source>
</reference>
<dbReference type="RefSeq" id="WP_074983344.1">
    <property type="nucleotide sequence ID" value="NZ_CADFGN010000006.1"/>
</dbReference>
<feature type="region of interest" description="Disordered" evidence="1">
    <location>
        <begin position="59"/>
        <end position="100"/>
    </location>
</feature>
<evidence type="ECO:0000256" key="2">
    <source>
        <dbReference type="SAM" id="Phobius"/>
    </source>
</evidence>
<keyword evidence="2" id="KW-1133">Transmembrane helix</keyword>
<keyword evidence="2" id="KW-0812">Transmembrane</keyword>
<dbReference type="EMBL" id="FNZM01000006">
    <property type="protein sequence ID" value="SEJ62324.1"/>
    <property type="molecule type" value="Genomic_DNA"/>
</dbReference>